<protein>
    <recommendedName>
        <fullName evidence="2">DDE-1 domain-containing protein</fullName>
    </recommendedName>
</protein>
<evidence type="ECO:0000313" key="4">
    <source>
        <dbReference type="Proteomes" id="UP000708208"/>
    </source>
</evidence>
<feature type="non-terminal residue" evidence="3">
    <location>
        <position position="224"/>
    </location>
</feature>
<feature type="non-terminal residue" evidence="3">
    <location>
        <position position="1"/>
    </location>
</feature>
<feature type="compositionally biased region" description="Pro residues" evidence="1">
    <location>
        <begin position="172"/>
        <end position="181"/>
    </location>
</feature>
<reference evidence="3" key="1">
    <citation type="submission" date="2021-06" db="EMBL/GenBank/DDBJ databases">
        <authorList>
            <person name="Hodson N. C."/>
            <person name="Mongue J. A."/>
            <person name="Jaron S. K."/>
        </authorList>
    </citation>
    <scope>NUCLEOTIDE SEQUENCE</scope>
</reference>
<name>A0A8J2PJQ5_9HEXA</name>
<accession>A0A8J2PJQ5</accession>
<dbReference type="EMBL" id="CAJVCH010535243">
    <property type="protein sequence ID" value="CAG7825164.1"/>
    <property type="molecule type" value="Genomic_DNA"/>
</dbReference>
<dbReference type="Pfam" id="PF03184">
    <property type="entry name" value="DDE_1"/>
    <property type="match status" value="1"/>
</dbReference>
<feature type="domain" description="DDE-1" evidence="2">
    <location>
        <begin position="1"/>
        <end position="65"/>
    </location>
</feature>
<feature type="region of interest" description="Disordered" evidence="1">
    <location>
        <begin position="109"/>
        <end position="224"/>
    </location>
</feature>
<comment type="caution">
    <text evidence="3">The sequence shown here is derived from an EMBL/GenBank/DDBJ whole genome shotgun (WGS) entry which is preliminary data.</text>
</comment>
<dbReference type="GO" id="GO:0003676">
    <property type="term" value="F:nucleic acid binding"/>
    <property type="evidence" value="ECO:0007669"/>
    <property type="project" value="InterPro"/>
</dbReference>
<proteinExistence type="predicted"/>
<evidence type="ECO:0000259" key="2">
    <source>
        <dbReference type="Pfam" id="PF03184"/>
    </source>
</evidence>
<evidence type="ECO:0000256" key="1">
    <source>
        <dbReference type="SAM" id="MobiDB-lite"/>
    </source>
</evidence>
<gene>
    <name evidence="3" type="ORF">AFUS01_LOCUS35288</name>
</gene>
<dbReference type="Proteomes" id="UP000708208">
    <property type="component" value="Unassembled WGS sequence"/>
</dbReference>
<feature type="compositionally biased region" description="Pro residues" evidence="1">
    <location>
        <begin position="197"/>
        <end position="206"/>
    </location>
</feature>
<organism evidence="3 4">
    <name type="scientific">Allacma fusca</name>
    <dbReference type="NCBI Taxonomy" id="39272"/>
    <lineage>
        <taxon>Eukaryota</taxon>
        <taxon>Metazoa</taxon>
        <taxon>Ecdysozoa</taxon>
        <taxon>Arthropoda</taxon>
        <taxon>Hexapoda</taxon>
        <taxon>Collembola</taxon>
        <taxon>Symphypleona</taxon>
        <taxon>Sminthuridae</taxon>
        <taxon>Allacma</taxon>
    </lineage>
</organism>
<keyword evidence="4" id="KW-1185">Reference proteome</keyword>
<sequence>VLLIIDNHSSHISYQAVRYCRGHHIEILTLPPHSTHKLQPLDVSFFSPLKSKYSYYLNKWLSERPGRKARISDIPAIFKPAFEDAAKEDTAKNGFSTTGIWQRNPVSGLWGPNKHCFDDEFEESESEHDMDDGDRDDGPPSPPPDIDDGDTDDRPPLPPPDIDGNDRDDSPPSQPPNPPFRGLPSGSADYQPRRPNSDPPSGPPRDQPLGLHSGLPSGPPRDQP</sequence>
<evidence type="ECO:0000313" key="3">
    <source>
        <dbReference type="EMBL" id="CAG7825164.1"/>
    </source>
</evidence>
<dbReference type="InterPro" id="IPR004875">
    <property type="entry name" value="DDE_SF_endonuclease_dom"/>
</dbReference>
<dbReference type="OrthoDB" id="6115549at2759"/>
<dbReference type="AlphaFoldDB" id="A0A8J2PJQ5"/>
<feature type="compositionally biased region" description="Acidic residues" evidence="1">
    <location>
        <begin position="119"/>
        <end position="135"/>
    </location>
</feature>